<reference evidence="11 12" key="1">
    <citation type="submission" date="2019-03" db="EMBL/GenBank/DDBJ databases">
        <title>Metabolic reconstructions from genomes of highly enriched 'Candidatus Accumulibacter' and 'Candidatus Competibacter' bioreactor populations.</title>
        <authorList>
            <person name="Annavajhala M.K."/>
            <person name="Welles L."/>
            <person name="Abbas B."/>
            <person name="Sorokin D."/>
            <person name="Park H."/>
            <person name="Van Loosdrecht M."/>
            <person name="Chandran K."/>
        </authorList>
    </citation>
    <scope>NUCLEOTIDE SEQUENCE [LARGE SCALE GENOMIC DNA]</scope>
    <source>
        <strain evidence="11 12">SBR_G</strain>
    </source>
</reference>
<dbReference type="Pfam" id="PF14520">
    <property type="entry name" value="HHH_5"/>
    <property type="match status" value="1"/>
</dbReference>
<gene>
    <name evidence="7 11" type="primary">uvrC</name>
    <name evidence="11" type="ORF">E4P82_11485</name>
</gene>
<dbReference type="PROSITE" id="PS50151">
    <property type="entry name" value="UVR"/>
    <property type="match status" value="1"/>
</dbReference>
<dbReference type="Pfam" id="PF08459">
    <property type="entry name" value="UvrC_RNaseH_dom"/>
    <property type="match status" value="1"/>
</dbReference>
<dbReference type="InterPro" id="IPR000305">
    <property type="entry name" value="GIY-YIG_endonuc"/>
</dbReference>
<evidence type="ECO:0000259" key="8">
    <source>
        <dbReference type="PROSITE" id="PS50151"/>
    </source>
</evidence>
<keyword evidence="11" id="KW-0378">Hydrolase</keyword>
<dbReference type="NCBIfam" id="TIGR00194">
    <property type="entry name" value="uvrC"/>
    <property type="match status" value="1"/>
</dbReference>
<evidence type="ECO:0000256" key="5">
    <source>
        <dbReference type="ARBA" id="ARBA00023204"/>
    </source>
</evidence>
<dbReference type="InterPro" id="IPR001943">
    <property type="entry name" value="UVR_dom"/>
</dbReference>
<dbReference type="InterPro" id="IPR003583">
    <property type="entry name" value="Hlx-hairpin-Hlx_DNA-bd_motif"/>
</dbReference>
<dbReference type="InterPro" id="IPR047296">
    <property type="entry name" value="GIY-YIG_UvrC_Cho"/>
</dbReference>
<feature type="domain" description="UvrC family homology region profile" evidence="10">
    <location>
        <begin position="257"/>
        <end position="480"/>
    </location>
</feature>
<dbReference type="HAMAP" id="MF_00203">
    <property type="entry name" value="UvrC"/>
    <property type="match status" value="1"/>
</dbReference>
<comment type="caution">
    <text evidence="11">The sequence shown here is derived from an EMBL/GenBank/DDBJ whole genome shotgun (WGS) entry which is preliminary data.</text>
</comment>
<dbReference type="RefSeq" id="WP_169249079.1">
    <property type="nucleotide sequence ID" value="NZ_SPMZ01000031.1"/>
</dbReference>
<evidence type="ECO:0000256" key="4">
    <source>
        <dbReference type="ARBA" id="ARBA00022881"/>
    </source>
</evidence>
<evidence type="ECO:0000259" key="9">
    <source>
        <dbReference type="PROSITE" id="PS50164"/>
    </source>
</evidence>
<evidence type="ECO:0000256" key="6">
    <source>
        <dbReference type="ARBA" id="ARBA00023236"/>
    </source>
</evidence>
<evidence type="ECO:0000256" key="3">
    <source>
        <dbReference type="ARBA" id="ARBA00022769"/>
    </source>
</evidence>
<dbReference type="PROSITE" id="PS50165">
    <property type="entry name" value="UVRC"/>
    <property type="match status" value="1"/>
</dbReference>
<dbReference type="SUPFAM" id="SSF46600">
    <property type="entry name" value="C-terminal UvrC-binding domain of UvrB"/>
    <property type="match status" value="1"/>
</dbReference>
<dbReference type="Gene3D" id="3.30.420.340">
    <property type="entry name" value="UvrC, RNAse H endonuclease domain"/>
    <property type="match status" value="1"/>
</dbReference>
<accession>A0ABX1TM54</accession>
<dbReference type="SUPFAM" id="SSF47781">
    <property type="entry name" value="RuvA domain 2-like"/>
    <property type="match status" value="1"/>
</dbReference>
<organism evidence="11 12">
    <name type="scientific">Candidatus Competibacter phosphatis</name>
    <dbReference type="NCBI Taxonomy" id="221280"/>
    <lineage>
        <taxon>Bacteria</taxon>
        <taxon>Pseudomonadati</taxon>
        <taxon>Pseudomonadota</taxon>
        <taxon>Gammaproteobacteria</taxon>
        <taxon>Candidatus Competibacteraceae</taxon>
        <taxon>Candidatus Competibacter</taxon>
    </lineage>
</organism>
<dbReference type="InterPro" id="IPR035901">
    <property type="entry name" value="GIY-YIG_endonuc_sf"/>
</dbReference>
<keyword evidence="3 7" id="KW-0228">DNA excision</keyword>
<comment type="similarity">
    <text evidence="7">Belongs to the UvrC family.</text>
</comment>
<proteinExistence type="inferred from homology"/>
<evidence type="ECO:0000259" key="10">
    <source>
        <dbReference type="PROSITE" id="PS50165"/>
    </source>
</evidence>
<keyword evidence="1 7" id="KW-0963">Cytoplasm</keyword>
<dbReference type="PANTHER" id="PTHR30562">
    <property type="entry name" value="UVRC/OXIDOREDUCTASE"/>
    <property type="match status" value="1"/>
</dbReference>
<dbReference type="PROSITE" id="PS50164">
    <property type="entry name" value="GIY_YIG"/>
    <property type="match status" value="1"/>
</dbReference>
<dbReference type="GO" id="GO:0016787">
    <property type="term" value="F:hydrolase activity"/>
    <property type="evidence" value="ECO:0007669"/>
    <property type="project" value="UniProtKB-KW"/>
</dbReference>
<evidence type="ECO:0000256" key="2">
    <source>
        <dbReference type="ARBA" id="ARBA00022763"/>
    </source>
</evidence>
<dbReference type="Gene3D" id="1.10.150.20">
    <property type="entry name" value="5' to 3' exonuclease, C-terminal subdomain"/>
    <property type="match status" value="1"/>
</dbReference>
<dbReference type="SMART" id="SM00278">
    <property type="entry name" value="HhH1"/>
    <property type="match status" value="2"/>
</dbReference>
<evidence type="ECO:0000256" key="7">
    <source>
        <dbReference type="HAMAP-Rule" id="MF_00203"/>
    </source>
</evidence>
<dbReference type="EMBL" id="SPMZ01000031">
    <property type="protein sequence ID" value="NMQ19764.1"/>
    <property type="molecule type" value="Genomic_DNA"/>
</dbReference>
<evidence type="ECO:0000256" key="1">
    <source>
        <dbReference type="ARBA" id="ARBA00022490"/>
    </source>
</evidence>
<dbReference type="InterPro" id="IPR036876">
    <property type="entry name" value="UVR_dom_sf"/>
</dbReference>
<keyword evidence="12" id="KW-1185">Reference proteome</keyword>
<dbReference type="Gene3D" id="4.10.860.10">
    <property type="entry name" value="UVR domain"/>
    <property type="match status" value="1"/>
</dbReference>
<keyword evidence="2 7" id="KW-0227">DNA damage</keyword>
<comment type="function">
    <text evidence="7">The UvrABC repair system catalyzes the recognition and processing of DNA lesions. UvrC both incises the 5' and 3' sides of the lesion. The N-terminal half is responsible for the 3' incision and the C-terminal half is responsible for the 5' incision.</text>
</comment>
<dbReference type="InterPro" id="IPR010994">
    <property type="entry name" value="RuvA_2-like"/>
</dbReference>
<evidence type="ECO:0000313" key="11">
    <source>
        <dbReference type="EMBL" id="NMQ19764.1"/>
    </source>
</evidence>
<feature type="domain" description="UVR" evidence="8">
    <location>
        <begin position="207"/>
        <end position="242"/>
    </location>
</feature>
<dbReference type="SUPFAM" id="SSF82771">
    <property type="entry name" value="GIY-YIG endonuclease"/>
    <property type="match status" value="1"/>
</dbReference>
<dbReference type="Gene3D" id="3.40.1440.10">
    <property type="entry name" value="GIY-YIG endonuclease"/>
    <property type="match status" value="1"/>
</dbReference>
<dbReference type="SMART" id="SM00465">
    <property type="entry name" value="GIYc"/>
    <property type="match status" value="1"/>
</dbReference>
<dbReference type="CDD" id="cd10434">
    <property type="entry name" value="GIY-YIG_UvrC_Cho"/>
    <property type="match status" value="1"/>
</dbReference>
<feature type="domain" description="GIY-YIG" evidence="9">
    <location>
        <begin position="20"/>
        <end position="98"/>
    </location>
</feature>
<dbReference type="InterPro" id="IPR004791">
    <property type="entry name" value="UvrC"/>
</dbReference>
<dbReference type="Pfam" id="PF02151">
    <property type="entry name" value="UVR"/>
    <property type="match status" value="1"/>
</dbReference>
<dbReference type="PANTHER" id="PTHR30562:SF1">
    <property type="entry name" value="UVRABC SYSTEM PROTEIN C"/>
    <property type="match status" value="1"/>
</dbReference>
<dbReference type="Pfam" id="PF01541">
    <property type="entry name" value="GIY-YIG"/>
    <property type="match status" value="1"/>
</dbReference>
<dbReference type="NCBIfam" id="NF001824">
    <property type="entry name" value="PRK00558.1-5"/>
    <property type="match status" value="1"/>
</dbReference>
<name>A0ABX1TM54_9GAMM</name>
<dbReference type="InterPro" id="IPR050066">
    <property type="entry name" value="UvrABC_protein_C"/>
</dbReference>
<sequence>MTVPPPPPFDPRIFLKHLTALPGVYRMLDERGTVLYVGKARNLKQRVSSYFRENQTAAKVRSLVARIRAVEVTVTHTEVEALILESTLIKQFKPRYNILLRDDKGYPYIHVSAGAFPRMVLYRGAKRAAGRYFGPYPNANAVHDTLNLLQKAFRLRSCEDSFFQGRSRPCLQYQIKRCTGPCVGLIDEVGYQRHLRDAILFLEGKSGQVIDELVLRMERAVAMLDFEQAALCRDQIADLRQVQQRQHVEGESGDLDVVACAVRCGVACVQVFMFRGGRLLGNQAFFPRLPEEEEAGAVLSAFLAQYYLDKTVPADLLISHEPMEMALLIQAFQERVGHRVRIAHRPRGERARWLAMALQNAEHALVAHLSSQTGMHRRLEALREALGCEFELARLECFDVSHTYGEATVASCVVFGSEGPVKSDYRRYNIEGVTPGDDYAALHQALTRRYIRLRDGQERLPDILFVDGGKGQLTQARKVLDELGITGLVVVGIAKGPGRKPGLETLYLFEESRPIILPDDSAALHLVQQIRDEAHRFAITGHRQRRIRGRTTSALESIPGIGTKRRQALLGQFGGLKQLARAGVEDIARVDGISAELARRIYDVFHDES</sequence>
<dbReference type="Proteomes" id="UP000760480">
    <property type="component" value="Unassembled WGS sequence"/>
</dbReference>
<dbReference type="Pfam" id="PF22920">
    <property type="entry name" value="UvrC_RNaseH"/>
    <property type="match status" value="1"/>
</dbReference>
<comment type="subcellular location">
    <subcellularLocation>
        <location evidence="7">Cytoplasm</location>
    </subcellularLocation>
</comment>
<comment type="subunit">
    <text evidence="7">Interacts with UvrB in an incision complex.</text>
</comment>
<protein>
    <recommendedName>
        <fullName evidence="7">UvrABC system protein C</fullName>
        <shortName evidence="7">Protein UvrC</shortName>
    </recommendedName>
    <alternativeName>
        <fullName evidence="7">Excinuclease ABC subunit C</fullName>
    </alternativeName>
</protein>
<keyword evidence="6 7" id="KW-0742">SOS response</keyword>
<dbReference type="InterPro" id="IPR038476">
    <property type="entry name" value="UvrC_RNase_H_dom_sf"/>
</dbReference>
<dbReference type="InterPro" id="IPR001162">
    <property type="entry name" value="UvrC_RNase_H_dom"/>
</dbReference>
<keyword evidence="4 7" id="KW-0267">Excision nuclease</keyword>
<evidence type="ECO:0000313" key="12">
    <source>
        <dbReference type="Proteomes" id="UP000760480"/>
    </source>
</evidence>
<keyword evidence="5 7" id="KW-0234">DNA repair</keyword>